<reference evidence="1" key="1">
    <citation type="submission" date="2016-01" db="EMBL/GenBank/DDBJ databases">
        <authorList>
            <person name="Mcilroy J.S."/>
            <person name="Karst M S."/>
            <person name="Albertsen M."/>
        </authorList>
    </citation>
    <scope>NUCLEOTIDE SEQUENCE</scope>
    <source>
        <strain evidence="1">Cfx-K</strain>
    </source>
</reference>
<evidence type="ECO:0000313" key="1">
    <source>
        <dbReference type="EMBL" id="CUS06084.1"/>
    </source>
</evidence>
<protein>
    <submittedName>
        <fullName evidence="1">Uncharacterized protein</fullName>
    </submittedName>
</protein>
<dbReference type="Proteomes" id="UP000215027">
    <property type="component" value="Chromosome II"/>
</dbReference>
<organism evidence="1 2">
    <name type="scientific">Candidatus Promineifilum breve</name>
    <dbReference type="NCBI Taxonomy" id="1806508"/>
    <lineage>
        <taxon>Bacteria</taxon>
        <taxon>Bacillati</taxon>
        <taxon>Chloroflexota</taxon>
        <taxon>Ardenticatenia</taxon>
        <taxon>Candidatus Promineifilales</taxon>
        <taxon>Candidatus Promineifilaceae</taxon>
        <taxon>Candidatus Promineifilum</taxon>
    </lineage>
</organism>
<gene>
    <name evidence="1" type="ORF">CFX0092_B0550</name>
</gene>
<sequence length="36" mass="3906">MSALVEVMPLGEFIPYSLGSPLMRMCKPEPALGRAL</sequence>
<evidence type="ECO:0000313" key="2">
    <source>
        <dbReference type="Proteomes" id="UP000215027"/>
    </source>
</evidence>
<name>A0A160T7L1_9CHLR</name>
<dbReference type="EMBL" id="LN890656">
    <property type="protein sequence ID" value="CUS06084.1"/>
    <property type="molecule type" value="Genomic_DNA"/>
</dbReference>
<proteinExistence type="predicted"/>
<accession>A0A160T7L1</accession>
<dbReference type="KEGG" id="pbf:CFX0092_B0550"/>
<dbReference type="AlphaFoldDB" id="A0A160T7L1"/>
<keyword evidence="2" id="KW-1185">Reference proteome</keyword>